<feature type="transmembrane region" description="Helical" evidence="2">
    <location>
        <begin position="47"/>
        <end position="74"/>
    </location>
</feature>
<keyword evidence="2" id="KW-0812">Transmembrane</keyword>
<dbReference type="Proteomes" id="UP001549145">
    <property type="component" value="Unassembled WGS sequence"/>
</dbReference>
<reference evidence="4 5" key="1">
    <citation type="submission" date="2024-06" db="EMBL/GenBank/DDBJ databases">
        <title>Genomic Encyclopedia of Type Strains, Phase IV (KMG-IV): sequencing the most valuable type-strain genomes for metagenomic binning, comparative biology and taxonomic classification.</title>
        <authorList>
            <person name="Goeker M."/>
        </authorList>
    </citation>
    <scope>NUCLEOTIDE SEQUENCE [LARGE SCALE GENOMIC DNA]</scope>
    <source>
        <strain evidence="4 5">DSM 21331</strain>
    </source>
</reference>
<name>A0ABV2L504_9HYPH</name>
<organism evidence="4 5">
    <name type="scientific">Methylobacterium goesingense</name>
    <dbReference type="NCBI Taxonomy" id="243690"/>
    <lineage>
        <taxon>Bacteria</taxon>
        <taxon>Pseudomonadati</taxon>
        <taxon>Pseudomonadota</taxon>
        <taxon>Alphaproteobacteria</taxon>
        <taxon>Hyphomicrobiales</taxon>
        <taxon>Methylobacteriaceae</taxon>
        <taxon>Methylobacterium</taxon>
    </lineage>
</organism>
<keyword evidence="5" id="KW-1185">Reference proteome</keyword>
<evidence type="ECO:0000259" key="3">
    <source>
        <dbReference type="Pfam" id="PF20061"/>
    </source>
</evidence>
<protein>
    <recommendedName>
        <fullName evidence="3">DUF6460 domain-containing protein</fullName>
    </recommendedName>
</protein>
<feature type="domain" description="DUF6460" evidence="3">
    <location>
        <begin position="84"/>
        <end position="116"/>
    </location>
</feature>
<evidence type="ECO:0000313" key="5">
    <source>
        <dbReference type="Proteomes" id="UP001549145"/>
    </source>
</evidence>
<evidence type="ECO:0000256" key="2">
    <source>
        <dbReference type="SAM" id="Phobius"/>
    </source>
</evidence>
<feature type="region of interest" description="Disordered" evidence="1">
    <location>
        <begin position="1"/>
        <end position="28"/>
    </location>
</feature>
<gene>
    <name evidence="4" type="ORF">ABID43_001370</name>
</gene>
<evidence type="ECO:0000313" key="4">
    <source>
        <dbReference type="EMBL" id="MET3691845.1"/>
    </source>
</evidence>
<proteinExistence type="predicted"/>
<feature type="transmembrane region" description="Helical" evidence="2">
    <location>
        <begin position="94"/>
        <end position="116"/>
    </location>
</feature>
<dbReference type="InterPro" id="IPR045594">
    <property type="entry name" value="DUF6460"/>
</dbReference>
<evidence type="ECO:0000256" key="1">
    <source>
        <dbReference type="SAM" id="MobiDB-lite"/>
    </source>
</evidence>
<dbReference type="EMBL" id="JBEPMM010000002">
    <property type="protein sequence ID" value="MET3691845.1"/>
    <property type="molecule type" value="Genomic_DNA"/>
</dbReference>
<dbReference type="Pfam" id="PF20061">
    <property type="entry name" value="DUF6460"/>
    <property type="match status" value="1"/>
</dbReference>
<accession>A0ABV2L504</accession>
<keyword evidence="2" id="KW-1133">Transmembrane helix</keyword>
<sequence>MTSGMTPEHDPRRPSPYPGQPYAGAPFPDQGRRSALRRFLGGSPAAVFMKLLFLSVLVGAVMATLGVTPGLLFWHAYDAVRTLIDLGLATFHDFGRWILAGAVVVVPLWLLSRFFAVSK</sequence>
<comment type="caution">
    <text evidence="4">The sequence shown here is derived from an EMBL/GenBank/DDBJ whole genome shotgun (WGS) entry which is preliminary data.</text>
</comment>
<keyword evidence="2" id="KW-0472">Membrane</keyword>